<keyword evidence="3" id="KW-0472">Membrane</keyword>
<dbReference type="SMART" id="SM00241">
    <property type="entry name" value="ZP"/>
    <property type="match status" value="1"/>
</dbReference>
<proteinExistence type="predicted"/>
<accession>H2Y8X3</accession>
<keyword evidence="3" id="KW-1133">Transmembrane helix</keyword>
<dbReference type="Ensembl" id="ENSCSAVT00000001802.1">
    <property type="protein sequence ID" value="ENSCSAVP00000001771.1"/>
    <property type="gene ID" value="ENSCSAVG00000001033.1"/>
</dbReference>
<feature type="signal peptide" evidence="4">
    <location>
        <begin position="1"/>
        <end position="17"/>
    </location>
</feature>
<dbReference type="Gene3D" id="2.60.40.4100">
    <property type="entry name" value="Zona pellucida, ZP-C domain"/>
    <property type="match status" value="1"/>
</dbReference>
<dbReference type="InterPro" id="IPR001507">
    <property type="entry name" value="ZP_dom"/>
</dbReference>
<feature type="domain" description="ZP" evidence="5">
    <location>
        <begin position="22"/>
        <end position="289"/>
    </location>
</feature>
<feature type="transmembrane region" description="Helical" evidence="3">
    <location>
        <begin position="360"/>
        <end position="378"/>
    </location>
</feature>
<evidence type="ECO:0000259" key="5">
    <source>
        <dbReference type="PROSITE" id="PS51034"/>
    </source>
</evidence>
<name>H2Y8X3_CIOSA</name>
<feature type="chain" id="PRO_5003577858" description="ZP domain-containing protein" evidence="4">
    <location>
        <begin position="18"/>
        <end position="383"/>
    </location>
</feature>
<evidence type="ECO:0000256" key="2">
    <source>
        <dbReference type="ARBA" id="ARBA00023157"/>
    </source>
</evidence>
<dbReference type="Gene3D" id="2.10.25.10">
    <property type="entry name" value="Laminin"/>
    <property type="match status" value="1"/>
</dbReference>
<dbReference type="InParanoid" id="H2Y8X3"/>
<dbReference type="Proteomes" id="UP000007875">
    <property type="component" value="Unassembled WGS sequence"/>
</dbReference>
<evidence type="ECO:0000256" key="3">
    <source>
        <dbReference type="SAM" id="Phobius"/>
    </source>
</evidence>
<keyword evidence="1 4" id="KW-0732">Signal</keyword>
<sequence length="383" mass="42576">MKELIGIIIFCALSTYAQPTIKCTMAPHFKLDMTTLSKLKATGNDKLVISLTCPNNTDTIKPECKTTANNPSFTFNLTQCPANYTTNGTHLTVAYYIWRMPHFSTTVVVRRYEALWICLECVFPKKQMIEFGKIIPQIQKIKVFQAMANGHFLLDFGFYASSNYTTKLVAGANINVPNNVYAKISLAGVPKSVASFIVQTIQCWATDVKDPNAPRRYDLISHSCPADMYTWSTRNYNSTYATFHFSSFTWTNVSISIQAIYVHCMVCICDLNLNATCNDLTCAPRKRRDVSTKASQTISAGPLYITPHHTPNLCDQSGCSDICTMIGGMPVCSCTGGLVLADDLKTCVAFADDVFSSNSMFLYILGISVLLVVGAYFWKKKEF</sequence>
<keyword evidence="7" id="KW-1185">Reference proteome</keyword>
<dbReference type="Pfam" id="PF00100">
    <property type="entry name" value="Zona_pellucida"/>
    <property type="match status" value="1"/>
</dbReference>
<reference evidence="7" key="1">
    <citation type="submission" date="2003-08" db="EMBL/GenBank/DDBJ databases">
        <authorList>
            <person name="Birren B."/>
            <person name="Nusbaum C."/>
            <person name="Abebe A."/>
            <person name="Abouelleil A."/>
            <person name="Adekoya E."/>
            <person name="Ait-zahra M."/>
            <person name="Allen N."/>
            <person name="Allen T."/>
            <person name="An P."/>
            <person name="Anderson M."/>
            <person name="Anderson S."/>
            <person name="Arachchi H."/>
            <person name="Armbruster J."/>
            <person name="Bachantsang P."/>
            <person name="Baldwin J."/>
            <person name="Barry A."/>
            <person name="Bayul T."/>
            <person name="Blitshsteyn B."/>
            <person name="Bloom T."/>
            <person name="Blye J."/>
            <person name="Boguslavskiy L."/>
            <person name="Borowsky M."/>
            <person name="Boukhgalter B."/>
            <person name="Brunache A."/>
            <person name="Butler J."/>
            <person name="Calixte N."/>
            <person name="Calvo S."/>
            <person name="Camarata J."/>
            <person name="Campo K."/>
            <person name="Chang J."/>
            <person name="Cheshatsang Y."/>
            <person name="Citroen M."/>
            <person name="Collymore A."/>
            <person name="Considine T."/>
            <person name="Cook A."/>
            <person name="Cooke P."/>
            <person name="Corum B."/>
            <person name="Cuomo C."/>
            <person name="David R."/>
            <person name="Dawoe T."/>
            <person name="Degray S."/>
            <person name="Dodge S."/>
            <person name="Dooley K."/>
            <person name="Dorje P."/>
            <person name="Dorjee K."/>
            <person name="Dorris L."/>
            <person name="Duffey N."/>
            <person name="Dupes A."/>
            <person name="Elkins T."/>
            <person name="Engels R."/>
            <person name="Erickson J."/>
            <person name="Farina A."/>
            <person name="Faro S."/>
            <person name="Ferreira P."/>
            <person name="Fischer H."/>
            <person name="Fitzgerald M."/>
            <person name="Foley K."/>
            <person name="Gage D."/>
            <person name="Galagan J."/>
            <person name="Gearin G."/>
            <person name="Gnerre S."/>
            <person name="Gnirke A."/>
            <person name="Goyette A."/>
            <person name="Graham J."/>
            <person name="Grandbois E."/>
            <person name="Gyaltsen K."/>
            <person name="Hafez N."/>
            <person name="Hagopian D."/>
            <person name="Hagos B."/>
            <person name="Hall J."/>
            <person name="Hatcher B."/>
            <person name="Heller A."/>
            <person name="Higgins H."/>
            <person name="Honan T."/>
            <person name="Horn A."/>
            <person name="Houde N."/>
            <person name="Hughes L."/>
            <person name="Hulme W."/>
            <person name="Husby E."/>
            <person name="Iliev I."/>
            <person name="Jaffe D."/>
            <person name="Jones C."/>
            <person name="Kamal M."/>
            <person name="Kamat A."/>
            <person name="Kamvysselis M."/>
            <person name="Karlsson E."/>
            <person name="Kells C."/>
            <person name="Kieu A."/>
            <person name="Kisner P."/>
            <person name="Kodira C."/>
            <person name="Kulbokas E."/>
            <person name="Labutti K."/>
            <person name="Lama D."/>
            <person name="Landers T."/>
            <person name="Leger J."/>
            <person name="Levine S."/>
            <person name="Lewis D."/>
            <person name="Lewis T."/>
            <person name="Lindblad-toh K."/>
            <person name="Liu X."/>
            <person name="Lokyitsang T."/>
            <person name="Lokyitsang Y."/>
            <person name="Lucien O."/>
            <person name="Lui A."/>
            <person name="Ma L.J."/>
            <person name="Mabbitt R."/>
            <person name="Macdonald J."/>
            <person name="Maclean C."/>
            <person name="Major J."/>
            <person name="Manning J."/>
            <person name="Marabella R."/>
            <person name="Maru K."/>
            <person name="Matthews C."/>
            <person name="Mauceli E."/>
            <person name="Mccarthy M."/>
            <person name="Mcdonough S."/>
            <person name="Mcghee T."/>
            <person name="Meldrim J."/>
            <person name="Meneus L."/>
            <person name="Mesirov J."/>
            <person name="Mihalev A."/>
            <person name="Mihova T."/>
            <person name="Mikkelsen T."/>
            <person name="Mlenga V."/>
            <person name="Moru K."/>
            <person name="Mozes J."/>
            <person name="Mulrain L."/>
            <person name="Munson G."/>
            <person name="Naylor J."/>
            <person name="Newes C."/>
            <person name="Nguyen C."/>
            <person name="Nguyen N."/>
            <person name="Nguyen T."/>
            <person name="Nicol R."/>
            <person name="Nielsen C."/>
            <person name="Nizzari M."/>
            <person name="Norbu C."/>
            <person name="Norbu N."/>
            <person name="O'donnell P."/>
            <person name="Okoawo O."/>
            <person name="O'leary S."/>
            <person name="Omotosho B."/>
            <person name="O'neill K."/>
            <person name="Osman S."/>
            <person name="Parker S."/>
            <person name="Perrin D."/>
            <person name="Phunkhang P."/>
            <person name="Piqani B."/>
            <person name="Purcell S."/>
            <person name="Rachupka T."/>
            <person name="Ramasamy U."/>
            <person name="Rameau R."/>
            <person name="Ray V."/>
            <person name="Raymond C."/>
            <person name="Retta R."/>
            <person name="Richardson S."/>
            <person name="Rise C."/>
            <person name="Rodriguez J."/>
            <person name="Rogers J."/>
            <person name="Rogov P."/>
            <person name="Rutman M."/>
            <person name="Schupbach R."/>
            <person name="Seaman C."/>
            <person name="Settipalli S."/>
            <person name="Sharpe T."/>
            <person name="Sheridan J."/>
            <person name="Sherpa N."/>
            <person name="Shi J."/>
            <person name="Smirnov S."/>
            <person name="Smith C."/>
            <person name="Sougnez C."/>
            <person name="Spencer B."/>
            <person name="Stalker J."/>
            <person name="Stange-thomann N."/>
            <person name="Stavropoulos S."/>
            <person name="Stetson K."/>
            <person name="Stone C."/>
            <person name="Stone S."/>
            <person name="Stubbs M."/>
            <person name="Talamas J."/>
            <person name="Tchuinga P."/>
            <person name="Tenzing P."/>
            <person name="Tesfaye S."/>
            <person name="Theodore J."/>
            <person name="Thoulutsang Y."/>
            <person name="Topham K."/>
            <person name="Towey S."/>
            <person name="Tsamla T."/>
            <person name="Tsomo N."/>
            <person name="Vallee D."/>
            <person name="Vassiliev H."/>
            <person name="Venkataraman V."/>
            <person name="Vinson J."/>
            <person name="Vo A."/>
            <person name="Wade C."/>
            <person name="Wang S."/>
            <person name="Wangchuk T."/>
            <person name="Wangdi T."/>
            <person name="Whittaker C."/>
            <person name="Wilkinson J."/>
            <person name="Wu Y."/>
            <person name="Wyman D."/>
            <person name="Yadav S."/>
            <person name="Yang S."/>
            <person name="Yang X."/>
            <person name="Yeager S."/>
            <person name="Yee E."/>
            <person name="Young G."/>
            <person name="Zainoun J."/>
            <person name="Zembeck L."/>
            <person name="Zimmer A."/>
            <person name="Zody M."/>
            <person name="Lander E."/>
        </authorList>
    </citation>
    <scope>NUCLEOTIDE SEQUENCE [LARGE SCALE GENOMIC DNA]</scope>
</reference>
<dbReference type="GeneTree" id="ENSGT00940000163632"/>
<dbReference type="OMA" id="QVATECK"/>
<evidence type="ECO:0000256" key="1">
    <source>
        <dbReference type="ARBA" id="ARBA00022729"/>
    </source>
</evidence>
<reference evidence="6" key="2">
    <citation type="submission" date="2025-08" db="UniProtKB">
        <authorList>
            <consortium name="Ensembl"/>
        </authorList>
    </citation>
    <scope>IDENTIFICATION</scope>
</reference>
<organism evidence="6 7">
    <name type="scientific">Ciona savignyi</name>
    <name type="common">Pacific transparent sea squirt</name>
    <dbReference type="NCBI Taxonomy" id="51511"/>
    <lineage>
        <taxon>Eukaryota</taxon>
        <taxon>Metazoa</taxon>
        <taxon>Chordata</taxon>
        <taxon>Tunicata</taxon>
        <taxon>Ascidiacea</taxon>
        <taxon>Phlebobranchia</taxon>
        <taxon>Cionidae</taxon>
        <taxon>Ciona</taxon>
    </lineage>
</organism>
<keyword evidence="3" id="KW-0812">Transmembrane</keyword>
<protein>
    <recommendedName>
        <fullName evidence="5">ZP domain-containing protein</fullName>
    </recommendedName>
</protein>
<reference evidence="6" key="3">
    <citation type="submission" date="2025-09" db="UniProtKB">
        <authorList>
            <consortium name="Ensembl"/>
        </authorList>
    </citation>
    <scope>IDENTIFICATION</scope>
</reference>
<evidence type="ECO:0000313" key="7">
    <source>
        <dbReference type="Proteomes" id="UP000007875"/>
    </source>
</evidence>
<dbReference type="STRING" id="51511.ENSCSAVP00000001771"/>
<dbReference type="HOGENOM" id="CLU_060338_0_0_1"/>
<dbReference type="InterPro" id="IPR042235">
    <property type="entry name" value="ZP-C_dom"/>
</dbReference>
<dbReference type="PROSITE" id="PS51034">
    <property type="entry name" value="ZP_2"/>
    <property type="match status" value="1"/>
</dbReference>
<dbReference type="AlphaFoldDB" id="H2Y8X3"/>
<evidence type="ECO:0000313" key="6">
    <source>
        <dbReference type="Ensembl" id="ENSCSAVP00000001771.1"/>
    </source>
</evidence>
<dbReference type="InterPro" id="IPR055355">
    <property type="entry name" value="ZP-C"/>
</dbReference>
<dbReference type="PANTHER" id="PTHR14002">
    <property type="entry name" value="ENDOGLIN/TGF-BETA RECEPTOR TYPE III"/>
    <property type="match status" value="1"/>
</dbReference>
<evidence type="ECO:0000256" key="4">
    <source>
        <dbReference type="SAM" id="SignalP"/>
    </source>
</evidence>
<dbReference type="PANTHER" id="PTHR14002:SF54">
    <property type="entry name" value="ZONA PELLUCIDA SPERM-BINDING PROTEIN 2"/>
    <property type="match status" value="1"/>
</dbReference>
<keyword evidence="2" id="KW-1015">Disulfide bond</keyword>